<evidence type="ECO:0000256" key="1">
    <source>
        <dbReference type="SAM" id="MobiDB-lite"/>
    </source>
</evidence>
<proteinExistence type="predicted"/>
<organism evidence="2 3">
    <name type="scientific">Symbiodinium microadriaticum</name>
    <name type="common">Dinoflagellate</name>
    <name type="synonym">Zooxanthella microadriatica</name>
    <dbReference type="NCBI Taxonomy" id="2951"/>
    <lineage>
        <taxon>Eukaryota</taxon>
        <taxon>Sar</taxon>
        <taxon>Alveolata</taxon>
        <taxon>Dinophyceae</taxon>
        <taxon>Suessiales</taxon>
        <taxon>Symbiodiniaceae</taxon>
        <taxon>Symbiodinium</taxon>
    </lineage>
</organism>
<accession>A0A1Q9D4H2</accession>
<dbReference type="AlphaFoldDB" id="A0A1Q9D4H2"/>
<sequence>MLGPKKKNQRYVSPSTSRLELDHPISRHSFPIFPGSEGQWPDLVPSFVEAYKKWDADVAAQKKSKQKEKDKMKKLKKQQQKPKREKKKKKTTKKTNKKRIRTREQERLKKQRQRDRLKWRLKYEVEKDTLTNILERKLPGLSIAVTVHRIARILAFFCCTQARAAGVEFTARYQW</sequence>
<feature type="compositionally biased region" description="Basic and acidic residues" evidence="1">
    <location>
        <begin position="102"/>
        <end position="111"/>
    </location>
</feature>
<keyword evidence="3" id="KW-1185">Reference proteome</keyword>
<comment type="caution">
    <text evidence="2">The sequence shown here is derived from an EMBL/GenBank/DDBJ whole genome shotgun (WGS) entry which is preliminary data.</text>
</comment>
<evidence type="ECO:0000313" key="2">
    <source>
        <dbReference type="EMBL" id="OLP90044.1"/>
    </source>
</evidence>
<feature type="region of interest" description="Disordered" evidence="1">
    <location>
        <begin position="58"/>
        <end position="111"/>
    </location>
</feature>
<evidence type="ECO:0000313" key="3">
    <source>
        <dbReference type="Proteomes" id="UP000186817"/>
    </source>
</evidence>
<gene>
    <name evidence="2" type="ORF">AK812_SmicGene28455</name>
</gene>
<dbReference type="Proteomes" id="UP000186817">
    <property type="component" value="Unassembled WGS sequence"/>
</dbReference>
<name>A0A1Q9D4H2_SYMMI</name>
<dbReference type="EMBL" id="LSRX01000731">
    <property type="protein sequence ID" value="OLP90044.1"/>
    <property type="molecule type" value="Genomic_DNA"/>
</dbReference>
<protein>
    <submittedName>
        <fullName evidence="2">Uncharacterized protein</fullName>
    </submittedName>
</protein>
<reference evidence="2 3" key="1">
    <citation type="submission" date="2016-02" db="EMBL/GenBank/DDBJ databases">
        <title>Genome analysis of coral dinoflagellate symbionts highlights evolutionary adaptations to a symbiotic lifestyle.</title>
        <authorList>
            <person name="Aranda M."/>
            <person name="Li Y."/>
            <person name="Liew Y.J."/>
            <person name="Baumgarten S."/>
            <person name="Simakov O."/>
            <person name="Wilson M."/>
            <person name="Piel J."/>
            <person name="Ashoor H."/>
            <person name="Bougouffa S."/>
            <person name="Bajic V.B."/>
            <person name="Ryu T."/>
            <person name="Ravasi T."/>
            <person name="Bayer T."/>
            <person name="Micklem G."/>
            <person name="Kim H."/>
            <person name="Bhak J."/>
            <person name="Lajeunesse T.C."/>
            <person name="Voolstra C.R."/>
        </authorList>
    </citation>
    <scope>NUCLEOTIDE SEQUENCE [LARGE SCALE GENOMIC DNA]</scope>
    <source>
        <strain evidence="2 3">CCMP2467</strain>
    </source>
</reference>
<feature type="compositionally biased region" description="Basic residues" evidence="1">
    <location>
        <begin position="62"/>
        <end position="101"/>
    </location>
</feature>
<feature type="region of interest" description="Disordered" evidence="1">
    <location>
        <begin position="1"/>
        <end position="37"/>
    </location>
</feature>